<dbReference type="OMA" id="FYWVLDT"/>
<dbReference type="Proteomes" id="UP000009882">
    <property type="component" value="Unassembled WGS sequence"/>
</dbReference>
<evidence type="ECO:0000259" key="3">
    <source>
        <dbReference type="Pfam" id="PF04892"/>
    </source>
</evidence>
<feature type="region of interest" description="Disordered" evidence="1">
    <location>
        <begin position="190"/>
        <end position="233"/>
    </location>
</feature>
<dbReference type="eggNOG" id="ENOG502S56A">
    <property type="taxonomic scope" value="Eukaryota"/>
</dbReference>
<dbReference type="EMBL" id="AKCT01000296">
    <property type="protein sequence ID" value="EKV05975.1"/>
    <property type="molecule type" value="Genomic_DNA"/>
</dbReference>
<keyword evidence="5" id="KW-1185">Reference proteome</keyword>
<accession>K9F982</accession>
<protein>
    <recommendedName>
        <fullName evidence="3">VanZ-like domain-containing protein</fullName>
    </recommendedName>
</protein>
<feature type="compositionally biased region" description="Acidic residues" evidence="1">
    <location>
        <begin position="190"/>
        <end position="205"/>
    </location>
</feature>
<comment type="caution">
    <text evidence="4">The sequence shown here is derived from an EMBL/GenBank/DDBJ whole genome shotgun (WGS) entry which is preliminary data.</text>
</comment>
<reference evidence="5" key="1">
    <citation type="journal article" date="2012" name="BMC Genomics">
        <title>Genome sequence of the necrotrophic fungus Penicillium digitatum, the main postharvest pathogen of citrus.</title>
        <authorList>
            <person name="Marcet-Houben M."/>
            <person name="Ballester A.-R."/>
            <person name="de la Fuente B."/>
            <person name="Harries E."/>
            <person name="Marcos J.F."/>
            <person name="Gonzalez-Candelas L."/>
            <person name="Gabaldon T."/>
        </authorList>
    </citation>
    <scope>NUCLEOTIDE SEQUENCE [LARGE SCALE GENOMIC DNA]</scope>
    <source>
        <strain evidence="5">PHI26 / CECT 20796</strain>
    </source>
</reference>
<sequence length="233" mass="25882">MRVRYPFASKIRELTILVLASQLIASGAFIFLLFLAGYIGLLPHSTSSTIPTQLQPNDKFLHLVTFFLLSAIFYWVLDTTRRRTLHVTLVVCTLGLGVGSEVVQGFLPNGRDFDIFDIVANVVGSIGAIGICNWYHRRMMERRRQSRYGITDEGTEDVELGGVLGHSRRDSEVMAPQESGVMSLEQEVDNWDENAVDNWDTEDAPGPEREAAPPSYHETGSVGSIPAVAKRID</sequence>
<dbReference type="PANTHER" id="PTHR28008:SF1">
    <property type="entry name" value="DOMAIN PROTEIN, PUTATIVE (AFU_ORTHOLOGUE AFUA_3G10980)-RELATED"/>
    <property type="match status" value="1"/>
</dbReference>
<evidence type="ECO:0000256" key="2">
    <source>
        <dbReference type="SAM" id="Phobius"/>
    </source>
</evidence>
<dbReference type="AlphaFoldDB" id="K9F982"/>
<proteinExistence type="predicted"/>
<dbReference type="HOGENOM" id="CLU_096870_0_0_1"/>
<evidence type="ECO:0000313" key="4">
    <source>
        <dbReference type="EMBL" id="EKV05975.1"/>
    </source>
</evidence>
<evidence type="ECO:0000256" key="1">
    <source>
        <dbReference type="SAM" id="MobiDB-lite"/>
    </source>
</evidence>
<gene>
    <name evidence="4" type="ORF">PDIG_81720</name>
</gene>
<keyword evidence="2" id="KW-0472">Membrane</keyword>
<dbReference type="Pfam" id="PF04892">
    <property type="entry name" value="VanZ"/>
    <property type="match status" value="1"/>
</dbReference>
<organism evidence="4 5">
    <name type="scientific">Penicillium digitatum (strain PHI26 / CECT 20796)</name>
    <name type="common">Green mold</name>
    <dbReference type="NCBI Taxonomy" id="1170229"/>
    <lineage>
        <taxon>Eukaryota</taxon>
        <taxon>Fungi</taxon>
        <taxon>Dikarya</taxon>
        <taxon>Ascomycota</taxon>
        <taxon>Pezizomycotina</taxon>
        <taxon>Eurotiomycetes</taxon>
        <taxon>Eurotiomycetidae</taxon>
        <taxon>Eurotiales</taxon>
        <taxon>Aspergillaceae</taxon>
        <taxon>Penicillium</taxon>
    </lineage>
</organism>
<name>K9F982_PEND2</name>
<feature type="domain" description="VanZ-like" evidence="3">
    <location>
        <begin position="54"/>
        <end position="133"/>
    </location>
</feature>
<evidence type="ECO:0000313" key="5">
    <source>
        <dbReference type="Proteomes" id="UP000009882"/>
    </source>
</evidence>
<dbReference type="InterPro" id="IPR006976">
    <property type="entry name" value="VanZ-like"/>
</dbReference>
<keyword evidence="2" id="KW-0812">Transmembrane</keyword>
<keyword evidence="2" id="KW-1133">Transmembrane helix</keyword>
<feature type="transmembrane region" description="Helical" evidence="2">
    <location>
        <begin position="115"/>
        <end position="135"/>
    </location>
</feature>
<dbReference type="PANTHER" id="PTHR28008">
    <property type="entry name" value="DOMAIN PROTEIN, PUTATIVE (AFU_ORTHOLOGUE AFUA_3G10980)-RELATED"/>
    <property type="match status" value="1"/>
</dbReference>
<feature type="transmembrane region" description="Helical" evidence="2">
    <location>
        <begin position="84"/>
        <end position="103"/>
    </location>
</feature>
<feature type="transmembrane region" description="Helical" evidence="2">
    <location>
        <begin position="14"/>
        <end position="40"/>
    </location>
</feature>
<feature type="transmembrane region" description="Helical" evidence="2">
    <location>
        <begin position="60"/>
        <end position="77"/>
    </location>
</feature>
<dbReference type="OrthoDB" id="63581at2759"/>
<dbReference type="InParanoid" id="K9F982"/>
<dbReference type="NCBIfam" id="NF037970">
    <property type="entry name" value="vanZ_1"/>
    <property type="match status" value="1"/>
</dbReference>